<proteinExistence type="predicted"/>
<evidence type="ECO:0000259" key="3">
    <source>
        <dbReference type="PROSITE" id="PS51462"/>
    </source>
</evidence>
<dbReference type="GO" id="GO:0016787">
    <property type="term" value="F:hydrolase activity"/>
    <property type="evidence" value="ECO:0007669"/>
    <property type="project" value="UniProtKB-KW"/>
</dbReference>
<evidence type="ECO:0000256" key="2">
    <source>
        <dbReference type="ARBA" id="ARBA00022801"/>
    </source>
</evidence>
<comment type="cofactor">
    <cofactor evidence="1">
        <name>Mg(2+)</name>
        <dbReference type="ChEBI" id="CHEBI:18420"/>
    </cofactor>
</comment>
<sequence>MTVNRNCEHIHLEHDGKLLLVDMQGKGPAIPRKGRTEWEGEGFLIRLPSPSEATDMGISWKERRVNRFRLGQDDHVVTVATPDVPWPGHWAWKDAVISDSAVDPVARESVYRTLHRVVSKVVITNSNDEILMAKVSRGFFTGCWTLPGGFVDYAEHPREGAEREALEELGISISIPDPKGESGESSEGDDGAVIQQAIFQQDGINWLSFTYRCNADIPAEDIVPKDDEIEDARWFSKNNALENAVSLFDIEAIRRVE</sequence>
<dbReference type="AlphaFoldDB" id="A0A075HI83"/>
<dbReference type="Pfam" id="PF00293">
    <property type="entry name" value="NUDIX"/>
    <property type="match status" value="1"/>
</dbReference>
<dbReference type="CDD" id="cd02883">
    <property type="entry name" value="NUDIX_Hydrolase"/>
    <property type="match status" value="1"/>
</dbReference>
<dbReference type="EMBL" id="KF900977">
    <property type="protein sequence ID" value="AIF13588.1"/>
    <property type="molecule type" value="Genomic_DNA"/>
</dbReference>
<dbReference type="InterPro" id="IPR015797">
    <property type="entry name" value="NUDIX_hydrolase-like_dom_sf"/>
</dbReference>
<dbReference type="InterPro" id="IPR000086">
    <property type="entry name" value="NUDIX_hydrolase_dom"/>
</dbReference>
<name>A0A075HI83_9EURY</name>
<dbReference type="Gene3D" id="3.90.79.10">
    <property type="entry name" value="Nucleoside Triphosphate Pyrophosphohydrolase"/>
    <property type="match status" value="1"/>
</dbReference>
<dbReference type="PANTHER" id="PTHR43046">
    <property type="entry name" value="GDP-MANNOSE MANNOSYL HYDROLASE"/>
    <property type="match status" value="1"/>
</dbReference>
<evidence type="ECO:0000313" key="4">
    <source>
        <dbReference type="EMBL" id="AIF13588.1"/>
    </source>
</evidence>
<dbReference type="SUPFAM" id="SSF55811">
    <property type="entry name" value="Nudix"/>
    <property type="match status" value="1"/>
</dbReference>
<dbReference type="PROSITE" id="PS00893">
    <property type="entry name" value="NUDIX_BOX"/>
    <property type="match status" value="1"/>
</dbReference>
<dbReference type="PANTHER" id="PTHR43046:SF2">
    <property type="entry name" value="8-OXO-DGTP DIPHOSPHATASE-RELATED"/>
    <property type="match status" value="1"/>
</dbReference>
<organism evidence="4">
    <name type="scientific">uncultured marine group II/III euryarchaeote KM3_63_B12</name>
    <dbReference type="NCBI Taxonomy" id="1456474"/>
    <lineage>
        <taxon>Archaea</taxon>
        <taxon>Methanobacteriati</taxon>
        <taxon>Methanobacteriota</taxon>
        <taxon>environmental samples</taxon>
    </lineage>
</organism>
<reference evidence="4" key="1">
    <citation type="journal article" date="2014" name="Genome Biol. Evol.">
        <title>Pangenome evidence for extensive interdomain horizontal transfer affecting lineage core and shell genes in uncultured planktonic thaumarchaeota and euryarchaeota.</title>
        <authorList>
            <person name="Deschamps P."/>
            <person name="Zivanovic Y."/>
            <person name="Moreira D."/>
            <person name="Rodriguez-Valera F."/>
            <person name="Lopez-Garcia P."/>
        </authorList>
    </citation>
    <scope>NUCLEOTIDE SEQUENCE</scope>
</reference>
<keyword evidence="2" id="KW-0378">Hydrolase</keyword>
<dbReference type="PROSITE" id="PS51462">
    <property type="entry name" value="NUDIX"/>
    <property type="match status" value="1"/>
</dbReference>
<accession>A0A075HI83</accession>
<evidence type="ECO:0000256" key="1">
    <source>
        <dbReference type="ARBA" id="ARBA00001946"/>
    </source>
</evidence>
<protein>
    <recommendedName>
        <fullName evidence="3">Nudix hydrolase domain-containing protein</fullName>
    </recommendedName>
</protein>
<dbReference type="InterPro" id="IPR020084">
    <property type="entry name" value="NUDIX_hydrolase_CS"/>
</dbReference>
<feature type="domain" description="Nudix hydrolase" evidence="3">
    <location>
        <begin position="113"/>
        <end position="257"/>
    </location>
</feature>